<feature type="compositionally biased region" description="Acidic residues" evidence="1">
    <location>
        <begin position="96"/>
        <end position="108"/>
    </location>
</feature>
<keyword evidence="3" id="KW-1185">Reference proteome</keyword>
<dbReference type="RefSeq" id="WP_338006756.1">
    <property type="nucleotide sequence ID" value="NZ_JAOPKB010000001.1"/>
</dbReference>
<protein>
    <recommendedName>
        <fullName evidence="4">Halobacterial output domain-containing protein</fullName>
    </recommendedName>
</protein>
<name>A0ABT2Q8U9_9EURY</name>
<gene>
    <name evidence="2" type="ORF">OB955_01095</name>
</gene>
<organism evidence="2 3">
    <name type="scientific">Natronoglomus mannanivorans</name>
    <dbReference type="NCBI Taxonomy" id="2979990"/>
    <lineage>
        <taxon>Archaea</taxon>
        <taxon>Methanobacteriati</taxon>
        <taxon>Methanobacteriota</taxon>
        <taxon>Stenosarchaea group</taxon>
        <taxon>Halobacteria</taxon>
        <taxon>Halobacteriales</taxon>
        <taxon>Natrialbaceae</taxon>
        <taxon>Natronoglomus</taxon>
    </lineage>
</organism>
<evidence type="ECO:0000313" key="2">
    <source>
        <dbReference type="EMBL" id="MCU4971336.1"/>
    </source>
</evidence>
<feature type="region of interest" description="Disordered" evidence="1">
    <location>
        <begin position="1"/>
        <end position="47"/>
    </location>
</feature>
<feature type="region of interest" description="Disordered" evidence="1">
    <location>
        <begin position="72"/>
        <end position="108"/>
    </location>
</feature>
<evidence type="ECO:0008006" key="4">
    <source>
        <dbReference type="Google" id="ProtNLM"/>
    </source>
</evidence>
<feature type="compositionally biased region" description="Polar residues" evidence="1">
    <location>
        <begin position="1"/>
        <end position="11"/>
    </location>
</feature>
<feature type="compositionally biased region" description="Basic and acidic residues" evidence="1">
    <location>
        <begin position="12"/>
        <end position="22"/>
    </location>
</feature>
<dbReference type="Proteomes" id="UP001320972">
    <property type="component" value="Unassembled WGS sequence"/>
</dbReference>
<reference evidence="2 3" key="1">
    <citation type="submission" date="2022-09" db="EMBL/GenBank/DDBJ databases">
        <title>Enrichment on poylsaccharides allowed isolation of novel metabolic and taxonomic groups of Haloarchaea.</title>
        <authorList>
            <person name="Sorokin D.Y."/>
            <person name="Elcheninov A.G."/>
            <person name="Khizhniak T.V."/>
            <person name="Kolganova T.V."/>
            <person name="Kublanov I.V."/>
        </authorList>
    </citation>
    <scope>NUCLEOTIDE SEQUENCE [LARGE SCALE GENOMIC DNA]</scope>
    <source>
        <strain evidence="2 3">AArc-m2/3/4</strain>
    </source>
</reference>
<evidence type="ECO:0000313" key="3">
    <source>
        <dbReference type="Proteomes" id="UP001320972"/>
    </source>
</evidence>
<sequence length="265" mass="29660">MSQNSPGPTDQDSQRNEPENPRYDGWPVEGYDETDGSETSYVGMAGPIGDTGAGGSMAVVYDENANTIFEATVDEERQRLVPESGTERELTAVSPDDSDDPIGDALEDLGDRFDWDSLSKFARERLQDTETDPVDARTEPEGEGIEPEAMTFTRSNVAPSAEIDMECTGSFTYRRDDDQVFVVERDFEITFDDPDSPQTAHVDVLERLLRAEDPQDERRAGDAKPLEENTLTFTIELDAEAKNRRIETVVEEYCEEWHESNVQGL</sequence>
<feature type="compositionally biased region" description="Basic and acidic residues" evidence="1">
    <location>
        <begin position="74"/>
        <end position="90"/>
    </location>
</feature>
<feature type="region of interest" description="Disordered" evidence="1">
    <location>
        <begin position="124"/>
        <end position="148"/>
    </location>
</feature>
<proteinExistence type="predicted"/>
<dbReference type="EMBL" id="JAOPKB010000001">
    <property type="protein sequence ID" value="MCU4971336.1"/>
    <property type="molecule type" value="Genomic_DNA"/>
</dbReference>
<accession>A0ABT2Q8U9</accession>
<comment type="caution">
    <text evidence="2">The sequence shown here is derived from an EMBL/GenBank/DDBJ whole genome shotgun (WGS) entry which is preliminary data.</text>
</comment>
<feature type="compositionally biased region" description="Basic and acidic residues" evidence="1">
    <location>
        <begin position="124"/>
        <end position="140"/>
    </location>
</feature>
<evidence type="ECO:0000256" key="1">
    <source>
        <dbReference type="SAM" id="MobiDB-lite"/>
    </source>
</evidence>